<dbReference type="GO" id="GO:0003677">
    <property type="term" value="F:DNA binding"/>
    <property type="evidence" value="ECO:0007669"/>
    <property type="project" value="UniProtKB-UniRule"/>
</dbReference>
<keyword evidence="4 5" id="KW-0238">DNA-binding</keyword>
<keyword evidence="2 5" id="KW-0863">Zinc-finger</keyword>
<evidence type="ECO:0000256" key="1">
    <source>
        <dbReference type="ARBA" id="ARBA00022723"/>
    </source>
</evidence>
<dbReference type="SMART" id="SM00980">
    <property type="entry name" value="THAP"/>
    <property type="match status" value="1"/>
</dbReference>
<keyword evidence="1" id="KW-0479">Metal-binding</keyword>
<accession>A0A0K8TAS8</accession>
<protein>
    <recommendedName>
        <fullName evidence="7">THAP-type domain-containing protein</fullName>
    </recommendedName>
</protein>
<dbReference type="AlphaFoldDB" id="A0A0K8TAS8"/>
<evidence type="ECO:0000256" key="3">
    <source>
        <dbReference type="ARBA" id="ARBA00022833"/>
    </source>
</evidence>
<feature type="region of interest" description="Disordered" evidence="6">
    <location>
        <begin position="154"/>
        <end position="185"/>
    </location>
</feature>
<evidence type="ECO:0000313" key="8">
    <source>
        <dbReference type="EMBL" id="JAG62653.1"/>
    </source>
</evidence>
<feature type="domain" description="THAP-type" evidence="7">
    <location>
        <begin position="1"/>
        <end position="85"/>
    </location>
</feature>
<dbReference type="EMBL" id="GBRD01003168">
    <property type="protein sequence ID" value="JAG62653.1"/>
    <property type="molecule type" value="Transcribed_RNA"/>
</dbReference>
<name>A0A0K8TAS8_LYGHE</name>
<feature type="compositionally biased region" description="Basic residues" evidence="6">
    <location>
        <begin position="154"/>
        <end position="163"/>
    </location>
</feature>
<evidence type="ECO:0000256" key="2">
    <source>
        <dbReference type="ARBA" id="ARBA00022771"/>
    </source>
</evidence>
<reference evidence="8" key="1">
    <citation type="submission" date="2014-09" db="EMBL/GenBank/DDBJ databases">
        <authorList>
            <person name="Magalhaes I.L.F."/>
            <person name="Oliveira U."/>
            <person name="Santos F.R."/>
            <person name="Vidigal T.H.D.A."/>
            <person name="Brescovit A.D."/>
            <person name="Santos A.J."/>
        </authorList>
    </citation>
    <scope>NUCLEOTIDE SEQUENCE</scope>
</reference>
<sequence>MPPELCCVKGCYTKISKHNDVVLYTFPDSNTEIELRRRWIDAVQIANSEKRSWEPHDTSRLCSEHFVANCRSFDPSDPSYVPTIFPAKSVGNNYELLIDLDDSEMSDDCDSEVIEETSDCLFVVGKIKQEAMDEELTANEKKTLEPIAASKRKISRCPKKKKPIPPLSKENEAGSPKRSKVVPSIGKKLSEEISNALFTGKFSSDSSDPDFDADEFGDLFHGDEDEVSEKELSVSDKLKVALKTPTRPHGGQDIDSDEFHLSSDNDFQQKKRSRRKKKRKPARFNTKGSQAGLPGVSDGFVFCTTRDDDFNVGVQCNIFYEFKLILPNVEETSATINGDHSAQESSVPS</sequence>
<proteinExistence type="predicted"/>
<evidence type="ECO:0000256" key="5">
    <source>
        <dbReference type="PROSITE-ProRule" id="PRU00309"/>
    </source>
</evidence>
<feature type="compositionally biased region" description="Basic and acidic residues" evidence="6">
    <location>
        <begin position="257"/>
        <end position="269"/>
    </location>
</feature>
<evidence type="ECO:0000256" key="6">
    <source>
        <dbReference type="SAM" id="MobiDB-lite"/>
    </source>
</evidence>
<evidence type="ECO:0000259" key="7">
    <source>
        <dbReference type="PROSITE" id="PS50950"/>
    </source>
</evidence>
<dbReference type="Pfam" id="PF05485">
    <property type="entry name" value="THAP"/>
    <property type="match status" value="1"/>
</dbReference>
<organism evidence="8">
    <name type="scientific">Lygus hesperus</name>
    <name type="common">Western plant bug</name>
    <dbReference type="NCBI Taxonomy" id="30085"/>
    <lineage>
        <taxon>Eukaryota</taxon>
        <taxon>Metazoa</taxon>
        <taxon>Ecdysozoa</taxon>
        <taxon>Arthropoda</taxon>
        <taxon>Hexapoda</taxon>
        <taxon>Insecta</taxon>
        <taxon>Pterygota</taxon>
        <taxon>Neoptera</taxon>
        <taxon>Paraneoptera</taxon>
        <taxon>Hemiptera</taxon>
        <taxon>Heteroptera</taxon>
        <taxon>Panheteroptera</taxon>
        <taxon>Cimicomorpha</taxon>
        <taxon>Miridae</taxon>
        <taxon>Mirini</taxon>
        <taxon>Lygus</taxon>
    </lineage>
</organism>
<dbReference type="SUPFAM" id="SSF57716">
    <property type="entry name" value="Glucocorticoid receptor-like (DNA-binding domain)"/>
    <property type="match status" value="1"/>
</dbReference>
<keyword evidence="3" id="KW-0862">Zinc</keyword>
<feature type="region of interest" description="Disordered" evidence="6">
    <location>
        <begin position="243"/>
        <end position="291"/>
    </location>
</feature>
<evidence type="ECO:0000256" key="4">
    <source>
        <dbReference type="ARBA" id="ARBA00023125"/>
    </source>
</evidence>
<dbReference type="PROSITE" id="PS50950">
    <property type="entry name" value="ZF_THAP"/>
    <property type="match status" value="1"/>
</dbReference>
<dbReference type="InterPro" id="IPR006612">
    <property type="entry name" value="THAP_Znf"/>
</dbReference>
<feature type="compositionally biased region" description="Basic residues" evidence="6">
    <location>
        <begin position="270"/>
        <end position="282"/>
    </location>
</feature>
<dbReference type="GO" id="GO:0008270">
    <property type="term" value="F:zinc ion binding"/>
    <property type="evidence" value="ECO:0007669"/>
    <property type="project" value="UniProtKB-KW"/>
</dbReference>